<proteinExistence type="inferred from homology"/>
<dbReference type="CDD" id="cd01700">
    <property type="entry name" value="PolY_Pol_V_umuC"/>
    <property type="match status" value="1"/>
</dbReference>
<dbReference type="Pfam" id="PF11799">
    <property type="entry name" value="IMS_C"/>
    <property type="match status" value="1"/>
</dbReference>
<dbReference type="RefSeq" id="WP_156729846.1">
    <property type="nucleotide sequence ID" value="NZ_CACRSZ010000049.1"/>
</dbReference>
<accession>A0A6N2V6Y1</accession>
<dbReference type="Gene3D" id="3.40.1170.60">
    <property type="match status" value="1"/>
</dbReference>
<dbReference type="GO" id="GO:0009432">
    <property type="term" value="P:SOS response"/>
    <property type="evidence" value="ECO:0007669"/>
    <property type="project" value="UniProtKB-KW"/>
</dbReference>
<dbReference type="Pfam" id="PF00817">
    <property type="entry name" value="IMS"/>
    <property type="match status" value="1"/>
</dbReference>
<dbReference type="InterPro" id="IPR043502">
    <property type="entry name" value="DNA/RNA_pol_sf"/>
</dbReference>
<dbReference type="InterPro" id="IPR036775">
    <property type="entry name" value="DNA_pol_Y-fam_lit_finger_sf"/>
</dbReference>
<protein>
    <submittedName>
        <fullName evidence="7">DNA polymerase IV</fullName>
        <ecNumber evidence="7">2.7.7.7</ecNumber>
    </submittedName>
</protein>
<dbReference type="AlphaFoldDB" id="A0A6N2V6Y1"/>
<sequence length="419" mass="47829">MYALVDCNNFFASCERVFQPNLRDVPIIVLSNNDGCVVARSNEAKVLGIPMGEPVFKLTKLIEEHGIAVFSSNYALYGDMSHRVMSILSQFVEDMEIYSIDESFLSFKGFENYDLKEYGNTIVRTVSKGTGIPVSMGIAPTKTLAKVASKFAKKHKGYKGVCVIDNEEKRIKALKQFDIADVWGIGRRYQKKLEYYGIKTAYDLTQKNEAWIKKQMTVVGVRTWKELCGIPAIELKPVTPAKQTICTSRSFGEMIEDFDTLMESLANFTASCARKLRTQRSCASVLQVFIYTNRFREDLPQYYNSRIITLPTPTNDVAELIHYARLALKSIYKEGYQYKKAGAIVMDLEPQNSVQLNLFDERDRTRHEKVLEVLDRVHKKYGTRILKVAAQGTGKKWALKSEYLSKQYTTNPDDFIEIF</sequence>
<reference evidence="7" key="1">
    <citation type="submission" date="2019-11" db="EMBL/GenBank/DDBJ databases">
        <authorList>
            <person name="Feng L."/>
        </authorList>
    </citation>
    <scope>NUCLEOTIDE SEQUENCE</scope>
    <source>
        <strain evidence="7">BfaecisLFYP10</strain>
    </source>
</reference>
<dbReference type="GO" id="GO:0005829">
    <property type="term" value="C:cytosol"/>
    <property type="evidence" value="ECO:0007669"/>
    <property type="project" value="TreeGrafter"/>
</dbReference>
<evidence type="ECO:0000256" key="3">
    <source>
        <dbReference type="ARBA" id="ARBA00023199"/>
    </source>
</evidence>
<dbReference type="Pfam" id="PF13438">
    <property type="entry name" value="DUF4113"/>
    <property type="match status" value="1"/>
</dbReference>
<dbReference type="Gene3D" id="1.10.150.20">
    <property type="entry name" value="5' to 3' exonuclease, C-terminal subdomain"/>
    <property type="match status" value="1"/>
</dbReference>
<dbReference type="GO" id="GO:0006281">
    <property type="term" value="P:DNA repair"/>
    <property type="evidence" value="ECO:0007669"/>
    <property type="project" value="UniProtKB-KW"/>
</dbReference>
<dbReference type="PANTHER" id="PTHR11076:SF34">
    <property type="entry name" value="PROTEIN UMUC"/>
    <property type="match status" value="1"/>
</dbReference>
<evidence type="ECO:0000256" key="1">
    <source>
        <dbReference type="ARBA" id="ARBA00010945"/>
    </source>
</evidence>
<keyword evidence="7" id="KW-0808">Transferase</keyword>
<keyword evidence="3" id="KW-0741">SOS mutagenesis</keyword>
<evidence type="ECO:0000256" key="2">
    <source>
        <dbReference type="ARBA" id="ARBA00022763"/>
    </source>
</evidence>
<keyword evidence="7" id="KW-0548">Nucleotidyltransferase</keyword>
<comment type="similarity">
    <text evidence="1">Belongs to the DNA polymerase type-Y family.</text>
</comment>
<dbReference type="GO" id="GO:0003684">
    <property type="term" value="F:damaged DNA binding"/>
    <property type="evidence" value="ECO:0007669"/>
    <property type="project" value="InterPro"/>
</dbReference>
<keyword evidence="5" id="KW-0742">SOS response</keyword>
<organism evidence="7">
    <name type="scientific">Bacteroides faecis</name>
    <dbReference type="NCBI Taxonomy" id="674529"/>
    <lineage>
        <taxon>Bacteria</taxon>
        <taxon>Pseudomonadati</taxon>
        <taxon>Bacteroidota</taxon>
        <taxon>Bacteroidia</taxon>
        <taxon>Bacteroidales</taxon>
        <taxon>Bacteroidaceae</taxon>
        <taxon>Bacteroides</taxon>
    </lineage>
</organism>
<dbReference type="InterPro" id="IPR017961">
    <property type="entry name" value="DNA_pol_Y-fam_little_finger"/>
</dbReference>
<evidence type="ECO:0000256" key="4">
    <source>
        <dbReference type="ARBA" id="ARBA00023204"/>
    </source>
</evidence>
<dbReference type="EMBL" id="CACRSZ010000049">
    <property type="protein sequence ID" value="VYT25283.1"/>
    <property type="molecule type" value="Genomic_DNA"/>
</dbReference>
<keyword evidence="4" id="KW-0234">DNA repair</keyword>
<dbReference type="InterPro" id="IPR025188">
    <property type="entry name" value="DUF4113"/>
</dbReference>
<dbReference type="EC" id="2.7.7.7" evidence="7"/>
<evidence type="ECO:0000259" key="6">
    <source>
        <dbReference type="PROSITE" id="PS50173"/>
    </source>
</evidence>
<dbReference type="InterPro" id="IPR043128">
    <property type="entry name" value="Rev_trsase/Diguanyl_cyclase"/>
</dbReference>
<dbReference type="Gene3D" id="3.30.70.270">
    <property type="match status" value="1"/>
</dbReference>
<gene>
    <name evidence="7" type="primary">dinB_2</name>
    <name evidence="7" type="ORF">BFLFYP10_02010</name>
</gene>
<dbReference type="PROSITE" id="PS50173">
    <property type="entry name" value="UMUC"/>
    <property type="match status" value="1"/>
</dbReference>
<dbReference type="GO" id="GO:0003887">
    <property type="term" value="F:DNA-directed DNA polymerase activity"/>
    <property type="evidence" value="ECO:0007669"/>
    <property type="project" value="UniProtKB-EC"/>
</dbReference>
<dbReference type="GO" id="GO:0042276">
    <property type="term" value="P:error-prone translesion synthesis"/>
    <property type="evidence" value="ECO:0007669"/>
    <property type="project" value="TreeGrafter"/>
</dbReference>
<dbReference type="PANTHER" id="PTHR11076">
    <property type="entry name" value="DNA REPAIR POLYMERASE UMUC / TRANSFERASE FAMILY MEMBER"/>
    <property type="match status" value="1"/>
</dbReference>
<keyword evidence="2" id="KW-0227">DNA damage</keyword>
<evidence type="ECO:0000256" key="5">
    <source>
        <dbReference type="ARBA" id="ARBA00023236"/>
    </source>
</evidence>
<dbReference type="Gene3D" id="3.30.1490.100">
    <property type="entry name" value="DNA polymerase, Y-family, little finger domain"/>
    <property type="match status" value="1"/>
</dbReference>
<dbReference type="InterPro" id="IPR001126">
    <property type="entry name" value="UmuC"/>
</dbReference>
<evidence type="ECO:0000313" key="7">
    <source>
        <dbReference type="EMBL" id="VYT25283.1"/>
    </source>
</evidence>
<name>A0A6N2V6Y1_9BACE</name>
<dbReference type="InterPro" id="IPR050116">
    <property type="entry name" value="DNA_polymerase-Y"/>
</dbReference>
<dbReference type="SUPFAM" id="SSF56672">
    <property type="entry name" value="DNA/RNA polymerases"/>
    <property type="match status" value="1"/>
</dbReference>
<feature type="domain" description="UmuC" evidence="6">
    <location>
        <begin position="2"/>
        <end position="186"/>
    </location>
</feature>